<comment type="caution">
    <text evidence="5">The sequence shown here is derived from an EMBL/GenBank/DDBJ whole genome shotgun (WGS) entry which is preliminary data.</text>
</comment>
<sequence>MHALMAAALVMVALAAAPLAAQPAATGNATTGNSTDGAGAVWAGDSPVSARAFRFGTVGDKATLADNSCGFGPRTSAYTVGVSPNSSLVKLRPQSGCGTCLEVVCAEPSSACVNPSATTLPPVAANATADYSNATSNVLSPGRIILTVADTCLSCAPLDLNIHADAYQQLADPTVGIIGVTYRPVPCPSFGRNMSVYVSEFRASEGGYLRLSVRDVASDGLAEVAVAHCPRATDNETTPAAAAGTRGIPADSSAASDQAASKAGAANLPSASGGTRATRTAGRGGGLIPGCAGTLRGPIWRVMDNTAGAAWEYSGLPRLPLDLRLTGVGGQELILWNAITNTTAPAVYRTRAQFSSVDPSLEPERSNASYLHTQTSDEMRALAAALMVLAALAARGGCSRSPIDEALGAWGGGSPNFSLPVKGRAFRFGTAGENVTLANNSCAFGPSTSPYVVGVSPNSPLFRLRTQSGCGTCLEVVCVEPTSACVNPNATTLPTAVTNDTADIATSNVLSPGRLVLTIADTCESCSLLDLNIHADAFAQLADPAIGIINVTYRQIPCPSFGRNMSVYVSDFHASQGGYVRLSVRDVAGNGLAEVAVAHCQRNETAGTAGDGGLIPGCTSTLRGPIWRVMNNTAGAAWEYSGLPRLPLDLRLTSVGGQDVIVRNAITNSTAPALYDSRTQYGVPDPSAADGGLIVVLG</sequence>
<keyword evidence="1 3" id="KW-0732">Signal</keyword>
<dbReference type="Gene3D" id="2.60.40.760">
    <property type="entry name" value="Expansin, cellulose-binding-like domain"/>
    <property type="match status" value="2"/>
</dbReference>
<feature type="region of interest" description="Disordered" evidence="2">
    <location>
        <begin position="235"/>
        <end position="283"/>
    </location>
</feature>
<dbReference type="AlphaFoldDB" id="A0A2J7ZVP6"/>
<protein>
    <recommendedName>
        <fullName evidence="4">Expansin-like EG45 domain-containing protein</fullName>
    </recommendedName>
</protein>
<evidence type="ECO:0000256" key="3">
    <source>
        <dbReference type="SAM" id="SignalP"/>
    </source>
</evidence>
<evidence type="ECO:0000313" key="5">
    <source>
        <dbReference type="EMBL" id="PNH04330.1"/>
    </source>
</evidence>
<feature type="domain" description="Expansin-like EG45" evidence="4">
    <location>
        <begin position="66"/>
        <end position="192"/>
    </location>
</feature>
<dbReference type="PANTHER" id="PTHR31836:SF21">
    <property type="entry name" value="EXPANSIN-LIKE PROTEIN 7"/>
    <property type="match status" value="1"/>
</dbReference>
<dbReference type="SUPFAM" id="SSF50685">
    <property type="entry name" value="Barwin-like endoglucanases"/>
    <property type="match status" value="2"/>
</dbReference>
<proteinExistence type="predicted"/>
<organism evidence="5 6">
    <name type="scientific">Tetrabaena socialis</name>
    <dbReference type="NCBI Taxonomy" id="47790"/>
    <lineage>
        <taxon>Eukaryota</taxon>
        <taxon>Viridiplantae</taxon>
        <taxon>Chlorophyta</taxon>
        <taxon>core chlorophytes</taxon>
        <taxon>Chlorophyceae</taxon>
        <taxon>CS clade</taxon>
        <taxon>Chlamydomonadales</taxon>
        <taxon>Tetrabaenaceae</taxon>
        <taxon>Tetrabaena</taxon>
    </lineage>
</organism>
<accession>A0A2J7ZVP6</accession>
<feature type="domain" description="Expansin-like EG45" evidence="4">
    <location>
        <begin position="439"/>
        <end position="563"/>
    </location>
</feature>
<feature type="signal peptide" evidence="3">
    <location>
        <begin position="1"/>
        <end position="21"/>
    </location>
</feature>
<dbReference type="InterPro" id="IPR007112">
    <property type="entry name" value="Expansin/allergen_DPBB_dom"/>
</dbReference>
<dbReference type="PROSITE" id="PS50842">
    <property type="entry name" value="EXPANSIN_EG45"/>
    <property type="match status" value="2"/>
</dbReference>
<dbReference type="Gene3D" id="2.40.40.10">
    <property type="entry name" value="RlpA-like domain"/>
    <property type="match status" value="2"/>
</dbReference>
<dbReference type="InterPro" id="IPR036749">
    <property type="entry name" value="Expansin_CBD_sf"/>
</dbReference>
<evidence type="ECO:0000313" key="6">
    <source>
        <dbReference type="Proteomes" id="UP000236333"/>
    </source>
</evidence>
<reference evidence="5 6" key="1">
    <citation type="journal article" date="2017" name="Mol. Biol. Evol.">
        <title>The 4-celled Tetrabaena socialis nuclear genome reveals the essential components for genetic control of cell number at the origin of multicellularity in the volvocine lineage.</title>
        <authorList>
            <person name="Featherston J."/>
            <person name="Arakaki Y."/>
            <person name="Hanschen E.R."/>
            <person name="Ferris P.J."/>
            <person name="Michod R.E."/>
            <person name="Olson B.J.S.C."/>
            <person name="Nozaki H."/>
            <person name="Durand P.M."/>
        </authorList>
    </citation>
    <scope>NUCLEOTIDE SEQUENCE [LARGE SCALE GENOMIC DNA]</scope>
    <source>
        <strain evidence="5 6">NIES-571</strain>
    </source>
</reference>
<evidence type="ECO:0000256" key="1">
    <source>
        <dbReference type="ARBA" id="ARBA00022729"/>
    </source>
</evidence>
<evidence type="ECO:0000256" key="2">
    <source>
        <dbReference type="SAM" id="MobiDB-lite"/>
    </source>
</evidence>
<feature type="chain" id="PRO_5014443521" description="Expansin-like EG45 domain-containing protein" evidence="3">
    <location>
        <begin position="22"/>
        <end position="698"/>
    </location>
</feature>
<feature type="compositionally biased region" description="Low complexity" evidence="2">
    <location>
        <begin position="250"/>
        <end position="281"/>
    </location>
</feature>
<name>A0A2J7ZVP6_9CHLO</name>
<dbReference type="Proteomes" id="UP000236333">
    <property type="component" value="Unassembled WGS sequence"/>
</dbReference>
<keyword evidence="6" id="KW-1185">Reference proteome</keyword>
<gene>
    <name evidence="5" type="ORF">TSOC_009510</name>
</gene>
<dbReference type="EMBL" id="PGGS01000399">
    <property type="protein sequence ID" value="PNH04330.1"/>
    <property type="molecule type" value="Genomic_DNA"/>
</dbReference>
<dbReference type="OrthoDB" id="546269at2759"/>
<dbReference type="PANTHER" id="PTHR31836">
    <property type="match status" value="1"/>
</dbReference>
<dbReference type="InterPro" id="IPR036908">
    <property type="entry name" value="RlpA-like_sf"/>
</dbReference>
<dbReference type="CDD" id="cd22271">
    <property type="entry name" value="DPBB_EXP_N-like"/>
    <property type="match status" value="2"/>
</dbReference>
<dbReference type="InterPro" id="IPR051477">
    <property type="entry name" value="Expansin_CellWall"/>
</dbReference>
<evidence type="ECO:0000259" key="4">
    <source>
        <dbReference type="PROSITE" id="PS50842"/>
    </source>
</evidence>